<gene>
    <name evidence="8" type="ORF">MGAL_10B047900</name>
</gene>
<dbReference type="EC" id="3.1.3.48" evidence="2"/>
<dbReference type="GO" id="GO:0005829">
    <property type="term" value="C:cytosol"/>
    <property type="evidence" value="ECO:0007669"/>
    <property type="project" value="TreeGrafter"/>
</dbReference>
<comment type="caution">
    <text evidence="8">The sequence shown here is derived from an EMBL/GenBank/DDBJ whole genome shotgun (WGS) entry which is preliminary data.</text>
</comment>
<dbReference type="Gene3D" id="3.40.250.10">
    <property type="entry name" value="Rhodanese-like domain"/>
    <property type="match status" value="1"/>
</dbReference>
<dbReference type="PROSITE" id="PS50206">
    <property type="entry name" value="RHODANESE_3"/>
    <property type="match status" value="1"/>
</dbReference>
<dbReference type="InterPro" id="IPR029021">
    <property type="entry name" value="Prot-tyrosine_phosphatase-like"/>
</dbReference>
<dbReference type="InterPro" id="IPR008343">
    <property type="entry name" value="MKP"/>
</dbReference>
<dbReference type="Gene3D" id="3.90.190.10">
    <property type="entry name" value="Protein tyrosine phosphatase superfamily"/>
    <property type="match status" value="1"/>
</dbReference>
<dbReference type="Pfam" id="PF00782">
    <property type="entry name" value="DSPc"/>
    <property type="match status" value="1"/>
</dbReference>
<name>A0A8B6FAY7_MYTGA</name>
<dbReference type="EMBL" id="UYJE01006613">
    <property type="protein sequence ID" value="VDI47415.1"/>
    <property type="molecule type" value="Genomic_DNA"/>
</dbReference>
<dbReference type="Proteomes" id="UP000596742">
    <property type="component" value="Unassembled WGS sequence"/>
</dbReference>
<dbReference type="CDD" id="cd14566">
    <property type="entry name" value="DSP_MKP_classII"/>
    <property type="match status" value="1"/>
</dbReference>
<dbReference type="Pfam" id="PF00581">
    <property type="entry name" value="Rhodanese"/>
    <property type="match status" value="1"/>
</dbReference>
<proteinExistence type="inferred from homology"/>
<reference evidence="8" key="1">
    <citation type="submission" date="2018-11" db="EMBL/GenBank/DDBJ databases">
        <authorList>
            <person name="Alioto T."/>
            <person name="Alioto T."/>
        </authorList>
    </citation>
    <scope>NUCLEOTIDE SEQUENCE</scope>
</reference>
<dbReference type="PANTHER" id="PTHR10159">
    <property type="entry name" value="DUAL SPECIFICITY PROTEIN PHOSPHATASE"/>
    <property type="match status" value="1"/>
</dbReference>
<dbReference type="GO" id="GO:0008330">
    <property type="term" value="F:protein tyrosine/threonine phosphatase activity"/>
    <property type="evidence" value="ECO:0007669"/>
    <property type="project" value="TreeGrafter"/>
</dbReference>
<keyword evidence="8" id="KW-0418">Kinase</keyword>
<feature type="domain" description="Tyrosine specific protein phosphatases" evidence="6">
    <location>
        <begin position="300"/>
        <end position="361"/>
    </location>
</feature>
<evidence type="ECO:0000256" key="2">
    <source>
        <dbReference type="ARBA" id="ARBA00013064"/>
    </source>
</evidence>
<dbReference type="CDD" id="cd01446">
    <property type="entry name" value="DSP_MapKP"/>
    <property type="match status" value="1"/>
</dbReference>
<evidence type="ECO:0000256" key="1">
    <source>
        <dbReference type="ARBA" id="ARBA00008601"/>
    </source>
</evidence>
<dbReference type="InterPro" id="IPR036873">
    <property type="entry name" value="Rhodanese-like_dom_sf"/>
</dbReference>
<evidence type="ECO:0000259" key="7">
    <source>
        <dbReference type="PROSITE" id="PS50206"/>
    </source>
</evidence>
<evidence type="ECO:0000256" key="4">
    <source>
        <dbReference type="ARBA" id="ARBA00022912"/>
    </source>
</evidence>
<dbReference type="InterPro" id="IPR001763">
    <property type="entry name" value="Rhodanese-like_dom"/>
</dbReference>
<feature type="domain" description="Tyrosine-protein phosphatase" evidence="5">
    <location>
        <begin position="237"/>
        <end position="380"/>
    </location>
</feature>
<dbReference type="InterPro" id="IPR000387">
    <property type="entry name" value="Tyr_Pase_dom"/>
</dbReference>
<accession>A0A8B6FAY7</accession>
<dbReference type="GO" id="GO:0017017">
    <property type="term" value="F:MAP kinase tyrosine/serine/threonine phosphatase activity"/>
    <property type="evidence" value="ECO:0007669"/>
    <property type="project" value="InterPro"/>
</dbReference>
<protein>
    <recommendedName>
        <fullName evidence="2">protein-tyrosine-phosphatase</fullName>
        <ecNumber evidence="2">3.1.3.48</ecNumber>
    </recommendedName>
</protein>
<evidence type="ECO:0000313" key="8">
    <source>
        <dbReference type="EMBL" id="VDI47415.1"/>
    </source>
</evidence>
<evidence type="ECO:0000313" key="9">
    <source>
        <dbReference type="Proteomes" id="UP000596742"/>
    </source>
</evidence>
<sequence>MKPILFSRVSFLRTYIKLQLYIVSRILYVTKTNLRASPRFKFYRMIRFCECFRMPCLECVTNMSDDFCSRESLGSVLREGKTVLILDCRPQADFIRSHIKGSINITLPGLMVRRLKKGNLKIQCVIQNNDAKDKFNKLWKTHDVILYDQSSTDNNCNTSQTVDLLMKKLQQDGATARILDGGFEEFEKTSRDLCEGTNTTDESIYGLCNLKISDDSGVGTSESDNDNVNSPSPRSQYPVKVLPYLYLGNAQNSADLNQLKKFGIKYILNVTPNVPNKFEMDSDFKYLQIPVADQLSQNLSAFFPQAIAFIDEARENECGVLVHCLAGISRSVTVTCAYLMQKQHISLNQAYDHVKQCKPNVSPNFNFLGQLLEFEKSILCQNSTQSVNEFHFQCNDNVKVPTTQQNCEAAT</sequence>
<dbReference type="PANTHER" id="PTHR10159:SF519">
    <property type="entry name" value="DUAL SPECIFICITY PROTEIN PHOSPHATASE MPK3"/>
    <property type="match status" value="1"/>
</dbReference>
<dbReference type="SUPFAM" id="SSF52821">
    <property type="entry name" value="Rhodanese/Cell cycle control phosphatase"/>
    <property type="match status" value="1"/>
</dbReference>
<dbReference type="SMART" id="SM00450">
    <property type="entry name" value="RHOD"/>
    <property type="match status" value="1"/>
</dbReference>
<keyword evidence="4" id="KW-0904">Protein phosphatase</keyword>
<dbReference type="InterPro" id="IPR000340">
    <property type="entry name" value="Dual-sp_phosphatase_cat-dom"/>
</dbReference>
<keyword evidence="8" id="KW-0808">Transferase</keyword>
<keyword evidence="3 8" id="KW-0378">Hydrolase</keyword>
<feature type="domain" description="Rhodanese" evidence="7">
    <location>
        <begin position="79"/>
        <end position="195"/>
    </location>
</feature>
<organism evidence="8 9">
    <name type="scientific">Mytilus galloprovincialis</name>
    <name type="common">Mediterranean mussel</name>
    <dbReference type="NCBI Taxonomy" id="29158"/>
    <lineage>
        <taxon>Eukaryota</taxon>
        <taxon>Metazoa</taxon>
        <taxon>Spiralia</taxon>
        <taxon>Lophotrochozoa</taxon>
        <taxon>Mollusca</taxon>
        <taxon>Bivalvia</taxon>
        <taxon>Autobranchia</taxon>
        <taxon>Pteriomorphia</taxon>
        <taxon>Mytilida</taxon>
        <taxon>Mytiloidea</taxon>
        <taxon>Mytilidae</taxon>
        <taxon>Mytilinae</taxon>
        <taxon>Mytilus</taxon>
    </lineage>
</organism>
<evidence type="ECO:0000259" key="6">
    <source>
        <dbReference type="PROSITE" id="PS50056"/>
    </source>
</evidence>
<dbReference type="GO" id="GO:0043409">
    <property type="term" value="P:negative regulation of MAPK cascade"/>
    <property type="evidence" value="ECO:0007669"/>
    <property type="project" value="TreeGrafter"/>
</dbReference>
<dbReference type="GO" id="GO:0016301">
    <property type="term" value="F:kinase activity"/>
    <property type="evidence" value="ECO:0007669"/>
    <property type="project" value="UniProtKB-KW"/>
</dbReference>
<dbReference type="SMART" id="SM00195">
    <property type="entry name" value="DSPc"/>
    <property type="match status" value="1"/>
</dbReference>
<dbReference type="GO" id="GO:0033550">
    <property type="term" value="F:MAP kinase tyrosine phosphatase activity"/>
    <property type="evidence" value="ECO:0007669"/>
    <property type="project" value="TreeGrafter"/>
</dbReference>
<dbReference type="PROSITE" id="PS50054">
    <property type="entry name" value="TYR_PHOSPHATASE_DUAL"/>
    <property type="match status" value="1"/>
</dbReference>
<evidence type="ECO:0000259" key="5">
    <source>
        <dbReference type="PROSITE" id="PS50054"/>
    </source>
</evidence>
<dbReference type="AlphaFoldDB" id="A0A8B6FAY7"/>
<dbReference type="SUPFAM" id="SSF52799">
    <property type="entry name" value="(Phosphotyrosine protein) phosphatases II"/>
    <property type="match status" value="1"/>
</dbReference>
<keyword evidence="9" id="KW-1185">Reference proteome</keyword>
<dbReference type="PROSITE" id="PS50056">
    <property type="entry name" value="TYR_PHOSPHATASE_2"/>
    <property type="match status" value="1"/>
</dbReference>
<comment type="similarity">
    <text evidence="1">Belongs to the protein-tyrosine phosphatase family. Non-receptor class dual specificity subfamily.</text>
</comment>
<dbReference type="InterPro" id="IPR020422">
    <property type="entry name" value="TYR_PHOSPHATASE_DUAL_dom"/>
</dbReference>
<dbReference type="OrthoDB" id="165342at2759"/>
<dbReference type="PRINTS" id="PR01764">
    <property type="entry name" value="MAPKPHPHTASE"/>
</dbReference>
<evidence type="ECO:0000256" key="3">
    <source>
        <dbReference type="ARBA" id="ARBA00022801"/>
    </source>
</evidence>